<feature type="compositionally biased region" description="Acidic residues" evidence="4">
    <location>
        <begin position="125"/>
        <end position="171"/>
    </location>
</feature>
<keyword evidence="3" id="KW-0539">Nucleus</keyword>
<dbReference type="InterPro" id="IPR016024">
    <property type="entry name" value="ARM-type_fold"/>
</dbReference>
<dbReference type="Proteomes" id="UP001516023">
    <property type="component" value="Unassembled WGS sequence"/>
</dbReference>
<dbReference type="PANTHER" id="PTHR12687:SF4">
    <property type="entry name" value="NUCLEOLAR COMPLEX PROTEIN 2 HOMOLOG"/>
    <property type="match status" value="1"/>
</dbReference>
<feature type="region of interest" description="Disordered" evidence="4">
    <location>
        <begin position="822"/>
        <end position="913"/>
    </location>
</feature>
<name>A0ABD3PTS3_9STRA</name>
<feature type="region of interest" description="Disordered" evidence="4">
    <location>
        <begin position="287"/>
        <end position="311"/>
    </location>
</feature>
<dbReference type="EMBL" id="JABMIG020000114">
    <property type="protein sequence ID" value="KAL3791443.1"/>
    <property type="molecule type" value="Genomic_DNA"/>
</dbReference>
<dbReference type="SUPFAM" id="SSF48371">
    <property type="entry name" value="ARM repeat"/>
    <property type="match status" value="1"/>
</dbReference>
<evidence type="ECO:0000256" key="1">
    <source>
        <dbReference type="ARBA" id="ARBA00004123"/>
    </source>
</evidence>
<feature type="compositionally biased region" description="Acidic residues" evidence="4">
    <location>
        <begin position="848"/>
        <end position="871"/>
    </location>
</feature>
<reference evidence="5 6" key="1">
    <citation type="journal article" date="2020" name="G3 (Bethesda)">
        <title>Improved Reference Genome for Cyclotella cryptica CCMP332, a Model for Cell Wall Morphogenesis, Salinity Adaptation, and Lipid Production in Diatoms (Bacillariophyta).</title>
        <authorList>
            <person name="Roberts W.R."/>
            <person name="Downey K.M."/>
            <person name="Ruck E.C."/>
            <person name="Traller J.C."/>
            <person name="Alverson A.J."/>
        </authorList>
    </citation>
    <scope>NUCLEOTIDE SEQUENCE [LARGE SCALE GENOMIC DNA]</scope>
    <source>
        <strain evidence="5 6">CCMP332</strain>
    </source>
</reference>
<organism evidence="5 6">
    <name type="scientific">Cyclotella cryptica</name>
    <dbReference type="NCBI Taxonomy" id="29204"/>
    <lineage>
        <taxon>Eukaryota</taxon>
        <taxon>Sar</taxon>
        <taxon>Stramenopiles</taxon>
        <taxon>Ochrophyta</taxon>
        <taxon>Bacillariophyta</taxon>
        <taxon>Coscinodiscophyceae</taxon>
        <taxon>Thalassiosirophycidae</taxon>
        <taxon>Stephanodiscales</taxon>
        <taxon>Stephanodiscaceae</taxon>
        <taxon>Cyclotella</taxon>
    </lineage>
</organism>
<feature type="compositionally biased region" description="Basic residues" evidence="4">
    <location>
        <begin position="50"/>
        <end position="62"/>
    </location>
</feature>
<dbReference type="AlphaFoldDB" id="A0ABD3PTS3"/>
<dbReference type="InterPro" id="IPR005343">
    <property type="entry name" value="Noc2"/>
</dbReference>
<dbReference type="PANTHER" id="PTHR12687">
    <property type="entry name" value="NUCLEOLAR COMPLEX 2 AND RAD4-RELATED"/>
    <property type="match status" value="1"/>
</dbReference>
<dbReference type="GO" id="GO:0005634">
    <property type="term" value="C:nucleus"/>
    <property type="evidence" value="ECO:0007669"/>
    <property type="project" value="UniProtKB-SubCell"/>
</dbReference>
<feature type="compositionally biased region" description="Low complexity" evidence="4">
    <location>
        <begin position="68"/>
        <end position="79"/>
    </location>
</feature>
<feature type="compositionally biased region" description="Basic and acidic residues" evidence="4">
    <location>
        <begin position="187"/>
        <end position="199"/>
    </location>
</feature>
<protein>
    <recommendedName>
        <fullName evidence="7">Nucleolar complex protein 2 homolog</fullName>
    </recommendedName>
</protein>
<evidence type="ECO:0000313" key="6">
    <source>
        <dbReference type="Proteomes" id="UP001516023"/>
    </source>
</evidence>
<dbReference type="Pfam" id="PF03715">
    <property type="entry name" value="Noc2"/>
    <property type="match status" value="1"/>
</dbReference>
<evidence type="ECO:0008006" key="7">
    <source>
        <dbReference type="Google" id="ProtNLM"/>
    </source>
</evidence>
<comment type="caution">
    <text evidence="5">The sequence shown here is derived from an EMBL/GenBank/DDBJ whole genome shotgun (WGS) entry which is preliminary data.</text>
</comment>
<feature type="region of interest" description="Disordered" evidence="4">
    <location>
        <begin position="347"/>
        <end position="378"/>
    </location>
</feature>
<feature type="region of interest" description="Disordered" evidence="4">
    <location>
        <begin position="23"/>
        <end position="174"/>
    </location>
</feature>
<feature type="region of interest" description="Disordered" evidence="4">
    <location>
        <begin position="187"/>
        <end position="242"/>
    </location>
</feature>
<accession>A0ABD3PTS3</accession>
<evidence type="ECO:0000256" key="3">
    <source>
        <dbReference type="ARBA" id="ARBA00023242"/>
    </source>
</evidence>
<evidence type="ECO:0000256" key="2">
    <source>
        <dbReference type="ARBA" id="ARBA00005907"/>
    </source>
</evidence>
<gene>
    <name evidence="5" type="ORF">HJC23_011499</name>
</gene>
<keyword evidence="6" id="KW-1185">Reference proteome</keyword>
<comment type="subcellular location">
    <subcellularLocation>
        <location evidence="1">Nucleus</location>
    </subcellularLocation>
</comment>
<feature type="compositionally biased region" description="Basic and acidic residues" evidence="4">
    <location>
        <begin position="229"/>
        <end position="239"/>
    </location>
</feature>
<comment type="similarity">
    <text evidence="2">Belongs to the NOC2 family.</text>
</comment>
<sequence length="913" mass="102371">QHTFLAKAPRTLAITIASTKMAKTTKRSKKFIAKGGAKGMLEKKGSTIAKKGKPVMRSKKKRKDDDNAAGNAKGNTNGSNKERNDEKERQERERSENDFTSTENLGSLDIDSFFEKAAGMKGDFGGEENDDNDEESNNDDDVNNDDDEMNGGVSDSEDDLDSLDSEEEDIAASEARLKKQLGKLAEKDPEFHKYLRENESSLLEFGEDEDDHEEEQEEMGDDDMEGDAEEKPTKVKRTETSANAMASDKFLLTPQRLESLEESAFTSHSIKGLKRIISAFKTACHLSDASGQGRDKAEDSDEEEDAPKKKREFQITSPVVFDRLMAVCLAQCHEEFCGHLLEGGKSNNDHEDEDSDESSENGQSENTTTLDENKPLNPKLYMKSPNWPALRPYLESFLKSTLHLLSEAGKEANLLKVVLQALAKYVPFLTAFPRLGKLMLKTCVKLWSAPLDTSEEYQFVRLQAFLRIRQLAITQPYPFIEDCLKMTYLSYAQRSKFGTASNVTTVLPTLTFMGNCIVELYTLDYASAYQHAFVYIRQLALHLRTALMKKTKESMAMVYCWQYMHCLKLWVAVLSAACGRNGSTESAASSKLGGGAGKDEEANLLRSLVFPLTEIILGVTRLVPITRYTPLRLHCVRLLQQLAASTESFIPTTFLLLGVLDSKEVRAKPLRDDGRGKSNANKSKSTVRGVRLPLILKLPKEGTLRTIEQLDAVLKETFLLLNREIDLYRYSPGFPEFTFVILQRLRKFNKEVNNGRWRAYSKGSIELCEKYSSFIVQERATLVDAPKDVRRLEALKPTNVPSMRERYDSAVSKEKRLEAVSAPVVASSEKMKQAGTKGRNDKRKGQVVEDDDSESDDKEFVDDDDDDEEEESTAKPAPKKQKVAAVNEADLNNVAALEQEDEVQEGIVWSDSE</sequence>
<feature type="compositionally biased region" description="Acidic residues" evidence="4">
    <location>
        <begin position="205"/>
        <end position="228"/>
    </location>
</feature>
<evidence type="ECO:0000313" key="5">
    <source>
        <dbReference type="EMBL" id="KAL3791443.1"/>
    </source>
</evidence>
<feature type="compositionally biased region" description="Acidic residues" evidence="4">
    <location>
        <begin position="350"/>
        <end position="359"/>
    </location>
</feature>
<proteinExistence type="inferred from homology"/>
<feature type="compositionally biased region" description="Basic residues" evidence="4">
    <location>
        <begin position="23"/>
        <end position="32"/>
    </location>
</feature>
<feature type="non-terminal residue" evidence="5">
    <location>
        <position position="1"/>
    </location>
</feature>
<evidence type="ECO:0000256" key="4">
    <source>
        <dbReference type="SAM" id="MobiDB-lite"/>
    </source>
</evidence>
<feature type="compositionally biased region" description="Basic and acidic residues" evidence="4">
    <location>
        <begin position="80"/>
        <end position="97"/>
    </location>
</feature>